<evidence type="ECO:0000313" key="2">
    <source>
        <dbReference type="Proteomes" id="UP000887116"/>
    </source>
</evidence>
<proteinExistence type="predicted"/>
<name>A0A8X6IK99_TRICU</name>
<evidence type="ECO:0000313" key="1">
    <source>
        <dbReference type="EMBL" id="GFR06360.1"/>
    </source>
</evidence>
<protein>
    <submittedName>
        <fullName evidence="1">Uncharacterized protein</fullName>
    </submittedName>
</protein>
<sequence length="100" mass="11498">MRRRAESHSVPDELRLEFFQQPMRTQSILAAISPLALEKAAKVADRVKELLRKFLDITEPPCPDQEIKHVVVYYIETGRPATAKARRLALDRLPNAKTEF</sequence>
<keyword evidence="2" id="KW-1185">Reference proteome</keyword>
<dbReference type="Proteomes" id="UP000887116">
    <property type="component" value="Unassembled WGS sequence"/>
</dbReference>
<reference evidence="1" key="1">
    <citation type="submission" date="2020-07" db="EMBL/GenBank/DDBJ databases">
        <title>Multicomponent nature underlies the extraordinary mechanical properties of spider dragline silk.</title>
        <authorList>
            <person name="Kono N."/>
            <person name="Nakamura H."/>
            <person name="Mori M."/>
            <person name="Yoshida Y."/>
            <person name="Ohtoshi R."/>
            <person name="Malay A.D."/>
            <person name="Moran D.A.P."/>
            <person name="Tomita M."/>
            <person name="Numata K."/>
            <person name="Arakawa K."/>
        </authorList>
    </citation>
    <scope>NUCLEOTIDE SEQUENCE</scope>
</reference>
<dbReference type="EMBL" id="BMAO01035842">
    <property type="protein sequence ID" value="GFR06360.1"/>
    <property type="molecule type" value="Genomic_DNA"/>
</dbReference>
<comment type="caution">
    <text evidence="1">The sequence shown here is derived from an EMBL/GenBank/DDBJ whole genome shotgun (WGS) entry which is preliminary data.</text>
</comment>
<accession>A0A8X6IK99</accession>
<dbReference type="AlphaFoldDB" id="A0A8X6IK99"/>
<gene>
    <name evidence="1" type="ORF">TNCT_290321</name>
</gene>
<organism evidence="1 2">
    <name type="scientific">Trichonephila clavata</name>
    <name type="common">Joro spider</name>
    <name type="synonym">Nephila clavata</name>
    <dbReference type="NCBI Taxonomy" id="2740835"/>
    <lineage>
        <taxon>Eukaryota</taxon>
        <taxon>Metazoa</taxon>
        <taxon>Ecdysozoa</taxon>
        <taxon>Arthropoda</taxon>
        <taxon>Chelicerata</taxon>
        <taxon>Arachnida</taxon>
        <taxon>Araneae</taxon>
        <taxon>Araneomorphae</taxon>
        <taxon>Entelegynae</taxon>
        <taxon>Araneoidea</taxon>
        <taxon>Nephilidae</taxon>
        <taxon>Trichonephila</taxon>
    </lineage>
</organism>